<dbReference type="PANTHER" id="PTHR12673:SF159">
    <property type="entry name" value="LD03170P"/>
    <property type="match status" value="1"/>
</dbReference>
<feature type="region of interest" description="Disordered" evidence="1">
    <location>
        <begin position="496"/>
        <end position="517"/>
    </location>
</feature>
<reference evidence="5" key="2">
    <citation type="submission" date="2015-01" db="EMBL/GenBank/DDBJ databases">
        <title>Evolutionary Origins and Diversification of the Mycorrhizal Mutualists.</title>
        <authorList>
            <consortium name="DOE Joint Genome Institute"/>
            <consortium name="Mycorrhizal Genomics Consortium"/>
            <person name="Kohler A."/>
            <person name="Kuo A."/>
            <person name="Nagy L.G."/>
            <person name="Floudas D."/>
            <person name="Copeland A."/>
            <person name="Barry K.W."/>
            <person name="Cichocki N."/>
            <person name="Veneault-Fourrey C."/>
            <person name="LaButti K."/>
            <person name="Lindquist E.A."/>
            <person name="Lipzen A."/>
            <person name="Lundell T."/>
            <person name="Morin E."/>
            <person name="Murat C."/>
            <person name="Riley R."/>
            <person name="Ohm R."/>
            <person name="Sun H."/>
            <person name="Tunlid A."/>
            <person name="Henrissat B."/>
            <person name="Grigoriev I.V."/>
            <person name="Hibbett D.S."/>
            <person name="Martin F."/>
        </authorList>
    </citation>
    <scope>NUCLEOTIDE SEQUENCE [LARGE SCALE GENOMIC DNA]</scope>
    <source>
        <strain evidence="5">LaAM-08-1</strain>
    </source>
</reference>
<organism evidence="4 5">
    <name type="scientific">Laccaria amethystina LaAM-08-1</name>
    <dbReference type="NCBI Taxonomy" id="1095629"/>
    <lineage>
        <taxon>Eukaryota</taxon>
        <taxon>Fungi</taxon>
        <taxon>Dikarya</taxon>
        <taxon>Basidiomycota</taxon>
        <taxon>Agaricomycotina</taxon>
        <taxon>Agaricomycetes</taxon>
        <taxon>Agaricomycetidae</taxon>
        <taxon>Agaricales</taxon>
        <taxon>Agaricineae</taxon>
        <taxon>Hydnangiaceae</taxon>
        <taxon>Laccaria</taxon>
    </lineage>
</organism>
<dbReference type="InterPro" id="IPR000219">
    <property type="entry name" value="DH_dom"/>
</dbReference>
<dbReference type="GO" id="GO:0005085">
    <property type="term" value="F:guanyl-nucleotide exchange factor activity"/>
    <property type="evidence" value="ECO:0007669"/>
    <property type="project" value="InterPro"/>
</dbReference>
<feature type="compositionally biased region" description="Low complexity" evidence="1">
    <location>
        <begin position="1024"/>
        <end position="1037"/>
    </location>
</feature>
<name>A0A0C9XSL2_9AGAR</name>
<protein>
    <recommendedName>
        <fullName evidence="6">DH domain-containing protein</fullName>
    </recommendedName>
</protein>
<accession>A0A0C9XSL2</accession>
<dbReference type="PROSITE" id="PS50003">
    <property type="entry name" value="PH_DOMAIN"/>
    <property type="match status" value="1"/>
</dbReference>
<feature type="region of interest" description="Disordered" evidence="1">
    <location>
        <begin position="459"/>
        <end position="484"/>
    </location>
</feature>
<dbReference type="Pfam" id="PF00621">
    <property type="entry name" value="RhoGEF"/>
    <property type="match status" value="2"/>
</dbReference>
<dbReference type="InterPro" id="IPR035899">
    <property type="entry name" value="DBL_dom_sf"/>
</dbReference>
<dbReference type="InterPro" id="IPR011993">
    <property type="entry name" value="PH-like_dom_sf"/>
</dbReference>
<feature type="compositionally biased region" description="Low complexity" evidence="1">
    <location>
        <begin position="966"/>
        <end position="989"/>
    </location>
</feature>
<dbReference type="SUPFAM" id="SSF50729">
    <property type="entry name" value="PH domain-like"/>
    <property type="match status" value="1"/>
</dbReference>
<dbReference type="AlphaFoldDB" id="A0A0C9XSL2"/>
<feature type="domain" description="DH" evidence="3">
    <location>
        <begin position="259"/>
        <end position="589"/>
    </location>
</feature>
<feature type="region of interest" description="Disordered" evidence="1">
    <location>
        <begin position="1018"/>
        <end position="1060"/>
    </location>
</feature>
<feature type="region of interest" description="Disordered" evidence="1">
    <location>
        <begin position="936"/>
        <end position="997"/>
    </location>
</feature>
<feature type="compositionally biased region" description="Low complexity" evidence="1">
    <location>
        <begin position="135"/>
        <end position="154"/>
    </location>
</feature>
<dbReference type="InterPro" id="IPR051092">
    <property type="entry name" value="FYVE_RhoGEF_PH"/>
</dbReference>
<dbReference type="STRING" id="1095629.A0A0C9XSL2"/>
<dbReference type="SUPFAM" id="SSF48065">
    <property type="entry name" value="DBL homology domain (DH-domain)"/>
    <property type="match status" value="1"/>
</dbReference>
<dbReference type="OrthoDB" id="1716625at2759"/>
<dbReference type="PANTHER" id="PTHR12673">
    <property type="entry name" value="FACIOGENITAL DYSPLASIA PROTEIN"/>
    <property type="match status" value="1"/>
</dbReference>
<evidence type="ECO:0000259" key="2">
    <source>
        <dbReference type="PROSITE" id="PS50003"/>
    </source>
</evidence>
<feature type="region of interest" description="Disordered" evidence="1">
    <location>
        <begin position="219"/>
        <end position="240"/>
    </location>
</feature>
<reference evidence="4 5" key="1">
    <citation type="submission" date="2014-04" db="EMBL/GenBank/DDBJ databases">
        <authorList>
            <consortium name="DOE Joint Genome Institute"/>
            <person name="Kuo A."/>
            <person name="Kohler A."/>
            <person name="Nagy L.G."/>
            <person name="Floudas D."/>
            <person name="Copeland A."/>
            <person name="Barry K.W."/>
            <person name="Cichocki N."/>
            <person name="Veneault-Fourrey C."/>
            <person name="LaButti K."/>
            <person name="Lindquist E.A."/>
            <person name="Lipzen A."/>
            <person name="Lundell T."/>
            <person name="Morin E."/>
            <person name="Murat C."/>
            <person name="Sun H."/>
            <person name="Tunlid A."/>
            <person name="Henrissat B."/>
            <person name="Grigoriev I.V."/>
            <person name="Hibbett D.S."/>
            <person name="Martin F."/>
            <person name="Nordberg H.P."/>
            <person name="Cantor M.N."/>
            <person name="Hua S.X."/>
        </authorList>
    </citation>
    <scope>NUCLEOTIDE SEQUENCE [LARGE SCALE GENOMIC DNA]</scope>
    <source>
        <strain evidence="4 5">LaAM-08-1</strain>
    </source>
</reference>
<evidence type="ECO:0000313" key="5">
    <source>
        <dbReference type="Proteomes" id="UP000054477"/>
    </source>
</evidence>
<dbReference type="Gene3D" id="1.20.900.10">
    <property type="entry name" value="Dbl homology (DH) domain"/>
    <property type="match status" value="1"/>
</dbReference>
<evidence type="ECO:0008006" key="6">
    <source>
        <dbReference type="Google" id="ProtNLM"/>
    </source>
</evidence>
<dbReference type="EMBL" id="KN838567">
    <property type="protein sequence ID" value="KIK04684.1"/>
    <property type="molecule type" value="Genomic_DNA"/>
</dbReference>
<feature type="region of interest" description="Disordered" evidence="1">
    <location>
        <begin position="132"/>
        <end position="157"/>
    </location>
</feature>
<keyword evidence="5" id="KW-1185">Reference proteome</keyword>
<dbReference type="InterPro" id="IPR001849">
    <property type="entry name" value="PH_domain"/>
</dbReference>
<dbReference type="Proteomes" id="UP000054477">
    <property type="component" value="Unassembled WGS sequence"/>
</dbReference>
<feature type="domain" description="PH" evidence="2">
    <location>
        <begin position="708"/>
        <end position="739"/>
    </location>
</feature>
<feature type="region of interest" description="Disordered" evidence="1">
    <location>
        <begin position="805"/>
        <end position="836"/>
    </location>
</feature>
<dbReference type="GO" id="GO:0005737">
    <property type="term" value="C:cytoplasm"/>
    <property type="evidence" value="ECO:0007669"/>
    <property type="project" value="TreeGrafter"/>
</dbReference>
<proteinExistence type="predicted"/>
<sequence length="1074" mass="117847">MEVLSSPEPPCLPSAASLCVRRLKSVDHPQYNDIHENNPAHAQWPFQPNTNQPSPTRVTVCGFLPLPSIVASPICTPTSSLSSHFPADGTPISEIEGYRSSTTSNSLERVLFSPPTWISTPPTPPLKLIRRSTASSLRSRPKSPFSPSASFPASFQHRGSQQLKRCTSFPTISGRFQAVSVPLLGMMEANLTERDTFHSLLPHNDAVPRSKSIFRLSGTDNEEETGQPSLGFNESPDGSWSDHSPFDAWEKETNKDALRKFHALKELLTTEIGYLMDLKAFVMIYLCNLPTLVLRSSSNLTFGRTPSSFSSGPWINSHTQLQTVPLISSDVTKLNPRYLFTDTEIECLSRNAEEILQLHQHFVRELSEILEPLGFFLEQGVVEWKQKGPGDLSDLNTAIRAVSAKFATEASRFKAYQSFCAGHPEAVDAVRKASQQHPLEWDAFEQRCATMVAELFEEADPTAPEPSSLQDSPAGSAEDRKRTMSLTSLDGAVRSLRPRGGILPRDSLPFPTSAGSRRDKPIRRIAFMDYLIKPVQRICKYPMLLDQLRSGKAVHTLSLKHPEGRSDVDVVVESAAQAMRHVATSVDEARHRQGVAIQSSLIFSRLFLNTSPTPSSNQSSLQSLTPDFLSSLGNCLLAGSLDVMHHRPSKPLGDTSNIKAKYLGAFLYSGGFMILVKVSKGRKYEPRHWFSLTPFDLDEADAMLPCSFRLTSDEQHFVLAAACRREKDAWISGIREALTHSPAWVDEPTPSYKVDDKGGLVTLESEEGLTQALAGLPTIPSMVEVSNNNSDTELSEPFFASLRGNPKRKKKLRKPDTAHKADSQPPPSRRSSSTSVKAIFSPMVSDSETILIRRSSAVARLQVDQGLQDVISQTCLSARTYAFSHEEELFQVPLRSGLPRSSSSMSVAGMAKNRLYKHESVRVPRRRTTDGLESLVLKGGLPTKGDRITPISAKDCDSSPCPSPPSQLSESSSAASAATSASLLTPSTPGAAEGSPLKSSRFLVRGVKDLFNFRPIPSTTANHSSQSSVHSAESSYSPGMIQRWTKDSRKRARSTSDVVDQQTVHNIPCSTSDV</sequence>
<dbReference type="HOGENOM" id="CLU_003322_0_0_1"/>
<evidence type="ECO:0000259" key="3">
    <source>
        <dbReference type="PROSITE" id="PS50010"/>
    </source>
</evidence>
<dbReference type="Gene3D" id="2.30.29.30">
    <property type="entry name" value="Pleckstrin-homology domain (PH domain)/Phosphotyrosine-binding domain (PTB)"/>
    <property type="match status" value="1"/>
</dbReference>
<evidence type="ECO:0000313" key="4">
    <source>
        <dbReference type="EMBL" id="KIK04684.1"/>
    </source>
</evidence>
<dbReference type="PROSITE" id="PS50010">
    <property type="entry name" value="DH_2"/>
    <property type="match status" value="1"/>
</dbReference>
<gene>
    <name evidence="4" type="ORF">K443DRAFT_92768</name>
</gene>
<feature type="compositionally biased region" description="Polar residues" evidence="1">
    <location>
        <begin position="226"/>
        <end position="240"/>
    </location>
</feature>
<evidence type="ECO:0000256" key="1">
    <source>
        <dbReference type="SAM" id="MobiDB-lite"/>
    </source>
</evidence>